<dbReference type="InterPro" id="IPR050782">
    <property type="entry name" value="PP1_regulatory_subunit_3"/>
</dbReference>
<evidence type="ECO:0000259" key="2">
    <source>
        <dbReference type="PROSITE" id="PS51159"/>
    </source>
</evidence>
<evidence type="ECO:0000256" key="1">
    <source>
        <dbReference type="SAM" id="MobiDB-lite"/>
    </source>
</evidence>
<gene>
    <name evidence="3" type="ORF">V865_007249</name>
</gene>
<feature type="compositionally biased region" description="Low complexity" evidence="1">
    <location>
        <begin position="330"/>
        <end position="344"/>
    </location>
</feature>
<name>A0AAX4KTI1_9TREE</name>
<feature type="region of interest" description="Disordered" evidence="1">
    <location>
        <begin position="298"/>
        <end position="349"/>
    </location>
</feature>
<dbReference type="GO" id="GO:0008157">
    <property type="term" value="F:protein phosphatase 1 binding"/>
    <property type="evidence" value="ECO:0007669"/>
    <property type="project" value="TreeGrafter"/>
</dbReference>
<feature type="compositionally biased region" description="Polar residues" evidence="1">
    <location>
        <begin position="875"/>
        <end position="891"/>
    </location>
</feature>
<evidence type="ECO:0000313" key="4">
    <source>
        <dbReference type="Proteomes" id="UP001358614"/>
    </source>
</evidence>
<dbReference type="RefSeq" id="XP_066087094.1">
    <property type="nucleotide sequence ID" value="XM_066230997.1"/>
</dbReference>
<dbReference type="GO" id="GO:0005979">
    <property type="term" value="P:regulation of glycogen biosynthetic process"/>
    <property type="evidence" value="ECO:0007669"/>
    <property type="project" value="TreeGrafter"/>
</dbReference>
<feature type="compositionally biased region" description="Low complexity" evidence="1">
    <location>
        <begin position="298"/>
        <end position="311"/>
    </location>
</feature>
<accession>A0AAX4KTI1</accession>
<protein>
    <recommendedName>
        <fullName evidence="2">CBM21 domain-containing protein</fullName>
    </recommendedName>
</protein>
<feature type="compositionally biased region" description="Polar residues" evidence="1">
    <location>
        <begin position="1"/>
        <end position="13"/>
    </location>
</feature>
<feature type="compositionally biased region" description="Low complexity" evidence="1">
    <location>
        <begin position="971"/>
        <end position="985"/>
    </location>
</feature>
<feature type="region of interest" description="Disordered" evidence="1">
    <location>
        <begin position="425"/>
        <end position="447"/>
    </location>
</feature>
<dbReference type="Gene3D" id="2.60.40.2440">
    <property type="entry name" value="Carbohydrate binding type-21 domain"/>
    <property type="match status" value="1"/>
</dbReference>
<feature type="region of interest" description="Disordered" evidence="1">
    <location>
        <begin position="1"/>
        <end position="67"/>
    </location>
</feature>
<evidence type="ECO:0000313" key="3">
    <source>
        <dbReference type="EMBL" id="WWD09127.1"/>
    </source>
</evidence>
<feature type="compositionally biased region" description="Polar residues" evidence="1">
    <location>
        <begin position="942"/>
        <end position="959"/>
    </location>
</feature>
<dbReference type="KEGG" id="ker:91106050"/>
<feature type="region of interest" description="Disordered" evidence="1">
    <location>
        <begin position="475"/>
        <end position="503"/>
    </location>
</feature>
<dbReference type="Proteomes" id="UP001358614">
    <property type="component" value="Chromosome 2"/>
</dbReference>
<dbReference type="AlphaFoldDB" id="A0AAX4KTI1"/>
<organism evidence="3 4">
    <name type="scientific">Kwoniella europaea PYCC6329</name>
    <dbReference type="NCBI Taxonomy" id="1423913"/>
    <lineage>
        <taxon>Eukaryota</taxon>
        <taxon>Fungi</taxon>
        <taxon>Dikarya</taxon>
        <taxon>Basidiomycota</taxon>
        <taxon>Agaricomycotina</taxon>
        <taxon>Tremellomycetes</taxon>
        <taxon>Tremellales</taxon>
        <taxon>Cryptococcaceae</taxon>
        <taxon>Kwoniella</taxon>
    </lineage>
</organism>
<dbReference type="PANTHER" id="PTHR12307:SF36">
    <property type="entry name" value="GLYCOGEN-BINDING SUBUNIT 76A"/>
    <property type="match status" value="1"/>
</dbReference>
<reference evidence="3 4" key="1">
    <citation type="submission" date="2024-01" db="EMBL/GenBank/DDBJ databases">
        <title>Comparative genomics of Cryptococcus and Kwoniella reveals pathogenesis evolution and contrasting modes of karyotype evolution via chromosome fusion or intercentromeric recombination.</title>
        <authorList>
            <person name="Coelho M.A."/>
            <person name="David-Palma M."/>
            <person name="Shea T."/>
            <person name="Bowers K."/>
            <person name="McGinley-Smith S."/>
            <person name="Mohammad A.W."/>
            <person name="Gnirke A."/>
            <person name="Yurkov A.M."/>
            <person name="Nowrousian M."/>
            <person name="Sun S."/>
            <person name="Cuomo C.A."/>
            <person name="Heitman J."/>
        </authorList>
    </citation>
    <scope>NUCLEOTIDE SEQUENCE [LARGE SCALE GENOMIC DNA]</scope>
    <source>
        <strain evidence="3 4">PYCC6329</strain>
    </source>
</reference>
<feature type="region of interest" description="Disordered" evidence="1">
    <location>
        <begin position="689"/>
        <end position="749"/>
    </location>
</feature>
<proteinExistence type="predicted"/>
<feature type="region of interest" description="Disordered" evidence="1">
    <location>
        <begin position="128"/>
        <end position="232"/>
    </location>
</feature>
<dbReference type="PANTHER" id="PTHR12307">
    <property type="entry name" value="PROTEIN PHOSPHATASE 1 REGULATORY SUBUNIT"/>
    <property type="match status" value="1"/>
</dbReference>
<feature type="region of interest" description="Disordered" evidence="1">
    <location>
        <begin position="839"/>
        <end position="985"/>
    </location>
</feature>
<feature type="compositionally biased region" description="Polar residues" evidence="1">
    <location>
        <begin position="184"/>
        <end position="211"/>
    </location>
</feature>
<dbReference type="InterPro" id="IPR005036">
    <property type="entry name" value="CBM21_dom"/>
</dbReference>
<dbReference type="GeneID" id="91106050"/>
<feature type="compositionally biased region" description="Low complexity" evidence="1">
    <location>
        <begin position="711"/>
        <end position="741"/>
    </location>
</feature>
<feature type="region of interest" description="Disordered" evidence="1">
    <location>
        <begin position="1081"/>
        <end position="1101"/>
    </location>
</feature>
<dbReference type="PROSITE" id="PS51159">
    <property type="entry name" value="CBM21"/>
    <property type="match status" value="1"/>
</dbReference>
<feature type="compositionally biased region" description="Polar residues" evidence="1">
    <location>
        <begin position="52"/>
        <end position="67"/>
    </location>
</feature>
<dbReference type="Pfam" id="PF03370">
    <property type="entry name" value="CBM_21"/>
    <property type="match status" value="1"/>
</dbReference>
<dbReference type="GO" id="GO:0000164">
    <property type="term" value="C:protein phosphatase type 1 complex"/>
    <property type="evidence" value="ECO:0007669"/>
    <property type="project" value="TreeGrafter"/>
</dbReference>
<feature type="compositionally biased region" description="Low complexity" evidence="1">
    <location>
        <begin position="212"/>
        <end position="228"/>
    </location>
</feature>
<sequence length="1101" mass="118171">MTSSAQTYTGSFQSPHSIKPSEPPPPPSSSSSTIQQFYPTPPPSPIIADTATLPTSTPPLQGSTPQLPNVSVPIPLFLDTRHHLPHASGLRLESPSSLLATLGGNRVLALDPSSSVWDRMPYSASTATVSTPNAMEEDSVESLVGGQRPQPSMHGMHWAMRKQKSSEHISSIFVSPPTPERMASPTSEDPPNTSIQSSQPVSVSFPNKTVQSRSSASSSPSGSREASPTASPLLSATKVLPALSSSNGTTIPLQVLPEVRSPPKKTIAMTTDSLQLTAKRGRRPRLFGFTEMMDGHSASASASSSAASSAANSPDRTPPTHSKHFDFHHSNNASSSSNTSSPANFMPRRHPVRARSEAALMSTIHHIPPRRRENGLKLNFDGIVPLPQPQEIQSATIPSPYTSRLIRKKSGEILKSALKYGGPLLPNGTPIHARESSPSPRFESKSCPSTPSCPKYVHFDAQLERVKLFLHDQKPQVVSRDGSPTADTTSEGDEFPFPSTDEEREVKKVLTVSLPNFPTTHPPDSELYLESLFLEDDRKALKGVVVCANIAFHKWVAVRFTFDWWQTTSEVTATYKESIKGGKFDRFIFSIKLNDLLAKIEEKTLFMAIRYNAEGREIWDSNGGQNYQVLFQKVAPQPAGLRAARNSISLQPGMGKAVGGRTSQWSVAGASNDDRLADLRAKLDRLTADEPDRVPVSPNSSRHFSFDFGRRGSTTNSSGSGSSRRGSENSPGGSPSRPFSPMDTKASDLPAAGPALAARYDFSTSLKTTARRGSSSPVGKPGELPDVKTGLLNYGTNGNGQNGQKANNNPHAATEFYSPRFSQATLNTSTNDYFFSTTSTSSSTMPMPAPVPDVKVQGPSPPPMEDRESTPTPTPTTVNAQIHTGQSTYTVPTPKPQQPAVKAPSPKRPTASFSRHATYPTKFTIGDDSVEVSPNVSPPQLIKSSSAESTATDTPSESPRSPPDLSLAKWSPTAKSADSSDDANSLSSYSSFLEQFCWGGNSMTPERRSHSTSSLDNYFQPIEIESSGLSTPRALANTPQAKTNLNLVETPSSTTSSSYYSTYSNTPTTKEDLEHVERALGGAGGSGRVHVNGHMSPPVMA</sequence>
<keyword evidence="4" id="KW-1185">Reference proteome</keyword>
<feature type="domain" description="CBM21" evidence="2">
    <location>
        <begin position="519"/>
        <end position="630"/>
    </location>
</feature>
<dbReference type="EMBL" id="CP144090">
    <property type="protein sequence ID" value="WWD09127.1"/>
    <property type="molecule type" value="Genomic_DNA"/>
</dbReference>
<dbReference type="InterPro" id="IPR038175">
    <property type="entry name" value="CBM21_dom_sf"/>
</dbReference>
<dbReference type="GO" id="GO:2001069">
    <property type="term" value="F:glycogen binding"/>
    <property type="evidence" value="ECO:0007669"/>
    <property type="project" value="TreeGrafter"/>
</dbReference>